<feature type="transmembrane region" description="Helical" evidence="1">
    <location>
        <begin position="188"/>
        <end position="206"/>
    </location>
</feature>
<protein>
    <recommendedName>
        <fullName evidence="4">ABC-2 type transport system permease protein</fullName>
    </recommendedName>
</protein>
<feature type="transmembrane region" description="Helical" evidence="1">
    <location>
        <begin position="479"/>
        <end position="500"/>
    </location>
</feature>
<reference evidence="2 3" key="1">
    <citation type="journal article" date="2019" name="Int. J. Syst. Evol. Microbiol.">
        <title>The Global Catalogue of Microorganisms (GCM) 10K type strain sequencing project: providing services to taxonomists for standard genome sequencing and annotation.</title>
        <authorList>
            <consortium name="The Broad Institute Genomics Platform"/>
            <consortium name="The Broad Institute Genome Sequencing Center for Infectious Disease"/>
            <person name="Wu L."/>
            <person name="Ma J."/>
        </authorList>
    </citation>
    <scope>NUCLEOTIDE SEQUENCE [LARGE SCALE GENOMIC DNA]</scope>
    <source>
        <strain evidence="2 3">WLHS5</strain>
    </source>
</reference>
<feature type="transmembrane region" description="Helical" evidence="1">
    <location>
        <begin position="507"/>
        <end position="525"/>
    </location>
</feature>
<accession>A0ABD5PPV6</accession>
<keyword evidence="1" id="KW-0472">Membrane</keyword>
<keyword evidence="3" id="KW-1185">Reference proteome</keyword>
<keyword evidence="1" id="KW-0812">Transmembrane</keyword>
<gene>
    <name evidence="2" type="ORF">ACFO5R_11150</name>
</gene>
<feature type="transmembrane region" description="Helical" evidence="1">
    <location>
        <begin position="32"/>
        <end position="53"/>
    </location>
</feature>
<organism evidence="2 3">
    <name type="scientific">Halosolutus amylolyticus</name>
    <dbReference type="NCBI Taxonomy" id="2932267"/>
    <lineage>
        <taxon>Archaea</taxon>
        <taxon>Methanobacteriati</taxon>
        <taxon>Methanobacteriota</taxon>
        <taxon>Stenosarchaea group</taxon>
        <taxon>Halobacteria</taxon>
        <taxon>Halobacteriales</taxon>
        <taxon>Natrialbaceae</taxon>
        <taxon>Halosolutus</taxon>
    </lineage>
</organism>
<feature type="transmembrane region" description="Helical" evidence="1">
    <location>
        <begin position="65"/>
        <end position="84"/>
    </location>
</feature>
<dbReference type="AlphaFoldDB" id="A0ABD5PPV6"/>
<evidence type="ECO:0008006" key="4">
    <source>
        <dbReference type="Google" id="ProtNLM"/>
    </source>
</evidence>
<feature type="transmembrane region" description="Helical" evidence="1">
    <location>
        <begin position="332"/>
        <end position="349"/>
    </location>
</feature>
<feature type="transmembrane region" description="Helical" evidence="1">
    <location>
        <begin position="553"/>
        <end position="574"/>
    </location>
</feature>
<feature type="transmembrane region" description="Helical" evidence="1">
    <location>
        <begin position="122"/>
        <end position="142"/>
    </location>
</feature>
<comment type="caution">
    <text evidence="2">The sequence shown here is derived from an EMBL/GenBank/DDBJ whole genome shotgun (WGS) entry which is preliminary data.</text>
</comment>
<keyword evidence="1" id="KW-1133">Transmembrane helix</keyword>
<evidence type="ECO:0000313" key="3">
    <source>
        <dbReference type="Proteomes" id="UP001595898"/>
    </source>
</evidence>
<feature type="transmembrane region" description="Helical" evidence="1">
    <location>
        <begin position="148"/>
        <end position="176"/>
    </location>
</feature>
<feature type="transmembrane region" description="Helical" evidence="1">
    <location>
        <begin position="242"/>
        <end position="260"/>
    </location>
</feature>
<proteinExistence type="predicted"/>
<dbReference type="RefSeq" id="WP_250141873.1">
    <property type="nucleotide sequence ID" value="NZ_JALIQP010000004.1"/>
</dbReference>
<feature type="transmembrane region" description="Helical" evidence="1">
    <location>
        <begin position="433"/>
        <end position="459"/>
    </location>
</feature>
<dbReference type="Proteomes" id="UP001595898">
    <property type="component" value="Unassembled WGS sequence"/>
</dbReference>
<dbReference type="EMBL" id="JBHSFA010000005">
    <property type="protein sequence ID" value="MFC4542478.1"/>
    <property type="molecule type" value="Genomic_DNA"/>
</dbReference>
<feature type="transmembrane region" description="Helical" evidence="1">
    <location>
        <begin position="398"/>
        <end position="426"/>
    </location>
</feature>
<feature type="transmembrane region" description="Helical" evidence="1">
    <location>
        <begin position="356"/>
        <end position="378"/>
    </location>
</feature>
<name>A0ABD5PPV6_9EURY</name>
<sequence>MAEPGWPRHAIQVGVFEFRRSVRAIWQDKARAFLMAAGLVFPCLMLVGFLYLFSDAISGAGPVSLPPVARGTVALFWLFGVFIATQRVVSARPRIDAEPLMLTTVSARTVVGGLLVAETLRVLAYLGLPVLVLTGGAVYLFASPLSAVLIPLAAVLLGLTAVLVGMALGYAIALLIATSPFVARYKTILGGVAALLAMGGYLLVTLPQFGGVGQEELAVLPVGWFVDLAVLGSPVRGSTIRAGVIVSGSLVVVLVGIALVEREASRLWFTDPVSGEEGMTASPERSEPDTDGTRTALADAITPVAIPRSVPQPVRRVAQWSVLRTRRDPRRLNFLLLPVVMAGSGLISSSAQFGSIWVVLAPAAAVLLPWVAGATFAMNPFGDEGPVLSTTLIAISGSAYVCGLMLPGLLFGVPLVVLVTVGAALAGPFELPVVAGLVAVSVLVTLVAVTTAPAVGMWFPRFSAISIGQSRDVIPPRLLTTTLHFLGVTVPGMLLVVLLVDAHLARALVAGVVGFLPSVLFQLAAGRDGGTLLDVGTWFQDIGTWVQSIGVDAFQLTASGLLVFGAVVVAALSYRLSVRRFDRYSPPT</sequence>
<evidence type="ECO:0000256" key="1">
    <source>
        <dbReference type="SAM" id="Phobius"/>
    </source>
</evidence>
<evidence type="ECO:0000313" key="2">
    <source>
        <dbReference type="EMBL" id="MFC4542478.1"/>
    </source>
</evidence>